<reference evidence="2 3" key="1">
    <citation type="journal article" date="2021" name="BMC Biol.">
        <title>Horizontally acquired antibacterial genes associated with adaptive radiation of ladybird beetles.</title>
        <authorList>
            <person name="Li H.S."/>
            <person name="Tang X.F."/>
            <person name="Huang Y.H."/>
            <person name="Xu Z.Y."/>
            <person name="Chen M.L."/>
            <person name="Du X.Y."/>
            <person name="Qiu B.Y."/>
            <person name="Chen P.T."/>
            <person name="Zhang W."/>
            <person name="Slipinski A."/>
            <person name="Escalona H.E."/>
            <person name="Waterhouse R.M."/>
            <person name="Zwick A."/>
            <person name="Pang H."/>
        </authorList>
    </citation>
    <scope>NUCLEOTIDE SEQUENCE [LARGE SCALE GENOMIC DNA]</scope>
    <source>
        <strain evidence="2">SYSU2018</strain>
    </source>
</reference>
<evidence type="ECO:0000313" key="2">
    <source>
        <dbReference type="EMBL" id="KAL3265921.1"/>
    </source>
</evidence>
<proteinExistence type="predicted"/>
<evidence type="ECO:0000256" key="1">
    <source>
        <dbReference type="SAM" id="MobiDB-lite"/>
    </source>
</evidence>
<accession>A0ABD2MHR6</accession>
<dbReference type="Proteomes" id="UP001516400">
    <property type="component" value="Unassembled WGS sequence"/>
</dbReference>
<keyword evidence="3" id="KW-1185">Reference proteome</keyword>
<feature type="compositionally biased region" description="Polar residues" evidence="1">
    <location>
        <begin position="78"/>
        <end position="92"/>
    </location>
</feature>
<sequence length="133" mass="14989">MSAVCFPLNYEIRYIVTRERRIERLRLLIFRTWLQMRSSVNRDDLDYAPNSVTDRQNPFNISKNIAPSTDDSDILPSNIITQESISNSSQPGGSKEPVSPDAVIPIPRAGPGKTNTRRCLKAIILTDTAEKNE</sequence>
<organism evidence="2 3">
    <name type="scientific">Cryptolaemus montrouzieri</name>
    <dbReference type="NCBI Taxonomy" id="559131"/>
    <lineage>
        <taxon>Eukaryota</taxon>
        <taxon>Metazoa</taxon>
        <taxon>Ecdysozoa</taxon>
        <taxon>Arthropoda</taxon>
        <taxon>Hexapoda</taxon>
        <taxon>Insecta</taxon>
        <taxon>Pterygota</taxon>
        <taxon>Neoptera</taxon>
        <taxon>Endopterygota</taxon>
        <taxon>Coleoptera</taxon>
        <taxon>Polyphaga</taxon>
        <taxon>Cucujiformia</taxon>
        <taxon>Coccinelloidea</taxon>
        <taxon>Coccinellidae</taxon>
        <taxon>Scymninae</taxon>
        <taxon>Scymnini</taxon>
        <taxon>Cryptolaemus</taxon>
    </lineage>
</organism>
<feature type="region of interest" description="Disordered" evidence="1">
    <location>
        <begin position="44"/>
        <end position="115"/>
    </location>
</feature>
<dbReference type="EMBL" id="JABFTP020000001">
    <property type="protein sequence ID" value="KAL3265921.1"/>
    <property type="molecule type" value="Genomic_DNA"/>
</dbReference>
<dbReference type="AlphaFoldDB" id="A0ABD2MHR6"/>
<gene>
    <name evidence="2" type="ORF">HHI36_010110</name>
</gene>
<comment type="caution">
    <text evidence="2">The sequence shown here is derived from an EMBL/GenBank/DDBJ whole genome shotgun (WGS) entry which is preliminary data.</text>
</comment>
<evidence type="ECO:0000313" key="3">
    <source>
        <dbReference type="Proteomes" id="UP001516400"/>
    </source>
</evidence>
<feature type="compositionally biased region" description="Polar residues" evidence="1">
    <location>
        <begin position="50"/>
        <end position="69"/>
    </location>
</feature>
<protein>
    <submittedName>
        <fullName evidence="2">Uncharacterized protein</fullName>
    </submittedName>
</protein>
<name>A0ABD2MHR6_9CUCU</name>